<sequence length="208" mass="22700">MMADSPDNIPGPKKEGQKLYLWSRSSQAPVGEGAPGSTTPTTASPTSSPSPESASDPKLNPTDFQKNFPTQDGAAAPGYPSIGEAVKTIKSDDFLSVTQTPCARDGFLTGIASGAGVGGFRYVFGGSPIKAANWAVGSFLVGCIGSYEYCQMKRRQERVKMKRTVEVYQETMIDKRRREIEQLKQQAEQRKADEEAKAASQKSWYKFW</sequence>
<dbReference type="GO" id="GO:0033617">
    <property type="term" value="P:mitochondrial respiratory chain complex IV assembly"/>
    <property type="evidence" value="ECO:0007669"/>
    <property type="project" value="InterPro"/>
</dbReference>
<dbReference type="Proteomes" id="UP000020467">
    <property type="component" value="Unassembled WGS sequence"/>
</dbReference>
<keyword evidence="4" id="KW-0812">Transmembrane</keyword>
<keyword evidence="7 9" id="KW-0496">Mitochondrion</keyword>
<feature type="compositionally biased region" description="Low complexity" evidence="10">
    <location>
        <begin position="31"/>
        <end position="54"/>
    </location>
</feature>
<evidence type="ECO:0000256" key="8">
    <source>
        <dbReference type="ARBA" id="ARBA00023136"/>
    </source>
</evidence>
<dbReference type="PIRSF" id="PIRSF007871">
    <property type="entry name" value="Cox20"/>
    <property type="match status" value="1"/>
</dbReference>
<evidence type="ECO:0000256" key="10">
    <source>
        <dbReference type="SAM" id="MobiDB-lite"/>
    </source>
</evidence>
<comment type="caution">
    <text evidence="11">The sequence shown here is derived from an EMBL/GenBank/DDBJ whole genome shotgun (WGS) entry which is preliminary data.</text>
</comment>
<dbReference type="KEGG" id="cfj:CFIO01_06449"/>
<comment type="subcellular location">
    <subcellularLocation>
        <location evidence="1 9">Mitochondrion inner membrane</location>
    </subcellularLocation>
</comment>
<dbReference type="PANTHER" id="PTHR31586:SF1">
    <property type="entry name" value="CYTOCHROME C OXIDASE ASSEMBLY PROTEIN COX20, MITOCHONDRIAL"/>
    <property type="match status" value="1"/>
</dbReference>
<evidence type="ECO:0000256" key="3">
    <source>
        <dbReference type="ARBA" id="ARBA00017689"/>
    </source>
</evidence>
<dbReference type="PANTHER" id="PTHR31586">
    <property type="entry name" value="CYTOCHROME C OXIDASE PROTEIN 20"/>
    <property type="match status" value="1"/>
</dbReference>
<feature type="region of interest" description="Disordered" evidence="10">
    <location>
        <begin position="1"/>
        <end position="79"/>
    </location>
</feature>
<evidence type="ECO:0000313" key="12">
    <source>
        <dbReference type="Proteomes" id="UP000020467"/>
    </source>
</evidence>
<proteinExistence type="inferred from homology"/>
<dbReference type="EMBL" id="JARH01000834">
    <property type="protein sequence ID" value="EXF76525.1"/>
    <property type="molecule type" value="Genomic_DNA"/>
</dbReference>
<dbReference type="Pfam" id="PF12597">
    <property type="entry name" value="Cox20"/>
    <property type="match status" value="1"/>
</dbReference>
<evidence type="ECO:0000313" key="11">
    <source>
        <dbReference type="EMBL" id="EXF76525.1"/>
    </source>
</evidence>
<evidence type="ECO:0000256" key="6">
    <source>
        <dbReference type="ARBA" id="ARBA00022989"/>
    </source>
</evidence>
<keyword evidence="6" id="KW-1133">Transmembrane helix</keyword>
<protein>
    <recommendedName>
        <fullName evidence="3 9">Cytochrome c oxidase assembly protein COX20, mitochondrial</fullName>
    </recommendedName>
</protein>
<keyword evidence="12" id="KW-1185">Reference proteome</keyword>
<keyword evidence="5 9" id="KW-0999">Mitochondrion inner membrane</keyword>
<evidence type="ECO:0000256" key="1">
    <source>
        <dbReference type="ARBA" id="ARBA00004273"/>
    </source>
</evidence>
<gene>
    <name evidence="11" type="ORF">CFIO01_06449</name>
</gene>
<evidence type="ECO:0000256" key="2">
    <source>
        <dbReference type="ARBA" id="ARBA00009575"/>
    </source>
</evidence>
<comment type="function">
    <text evidence="9">Involved in the assembly of the cytochrome c oxidase complex.</text>
</comment>
<dbReference type="InterPro" id="IPR022533">
    <property type="entry name" value="Cox20"/>
</dbReference>
<dbReference type="HOGENOM" id="CLU_101495_0_1_1"/>
<evidence type="ECO:0000256" key="5">
    <source>
        <dbReference type="ARBA" id="ARBA00022792"/>
    </source>
</evidence>
<dbReference type="GO" id="GO:0005743">
    <property type="term" value="C:mitochondrial inner membrane"/>
    <property type="evidence" value="ECO:0007669"/>
    <property type="project" value="UniProtKB-SubCell"/>
</dbReference>
<dbReference type="eggNOG" id="ENOG502S3BD">
    <property type="taxonomic scope" value="Eukaryota"/>
</dbReference>
<comment type="similarity">
    <text evidence="2 9">Belongs to the COX20 family.</text>
</comment>
<accession>A0A010QIJ6</accession>
<organism evidence="11 12">
    <name type="scientific">Colletotrichum fioriniae PJ7</name>
    <dbReference type="NCBI Taxonomy" id="1445577"/>
    <lineage>
        <taxon>Eukaryota</taxon>
        <taxon>Fungi</taxon>
        <taxon>Dikarya</taxon>
        <taxon>Ascomycota</taxon>
        <taxon>Pezizomycotina</taxon>
        <taxon>Sordariomycetes</taxon>
        <taxon>Hypocreomycetidae</taxon>
        <taxon>Glomerellales</taxon>
        <taxon>Glomerellaceae</taxon>
        <taxon>Colletotrichum</taxon>
        <taxon>Colletotrichum acutatum species complex</taxon>
    </lineage>
</organism>
<evidence type="ECO:0000256" key="9">
    <source>
        <dbReference type="PIRNR" id="PIRNR007871"/>
    </source>
</evidence>
<dbReference type="AlphaFoldDB" id="A0A010QIJ6"/>
<evidence type="ECO:0000256" key="4">
    <source>
        <dbReference type="ARBA" id="ARBA00022692"/>
    </source>
</evidence>
<dbReference type="OrthoDB" id="14603at2759"/>
<name>A0A010QIJ6_9PEZI</name>
<reference evidence="11 12" key="1">
    <citation type="submission" date="2014-02" db="EMBL/GenBank/DDBJ databases">
        <title>The genome sequence of Colletotrichum fioriniae PJ7.</title>
        <authorList>
            <person name="Baroncelli R."/>
            <person name="Thon M.R."/>
        </authorList>
    </citation>
    <scope>NUCLEOTIDE SEQUENCE [LARGE SCALE GENOMIC DNA]</scope>
    <source>
        <strain evidence="11 12">PJ7</strain>
    </source>
</reference>
<evidence type="ECO:0000256" key="7">
    <source>
        <dbReference type="ARBA" id="ARBA00023128"/>
    </source>
</evidence>
<keyword evidence="8 9" id="KW-0472">Membrane</keyword>